<dbReference type="Proteomes" id="UP000249808">
    <property type="component" value="Unassembled WGS sequence"/>
</dbReference>
<feature type="transmembrane region" description="Helical" evidence="1">
    <location>
        <begin position="51"/>
        <end position="71"/>
    </location>
</feature>
<keyword evidence="3" id="KW-1185">Reference proteome</keyword>
<name>A0A327ZX90_9STAP</name>
<feature type="transmembrane region" description="Helical" evidence="1">
    <location>
        <begin position="6"/>
        <end position="21"/>
    </location>
</feature>
<comment type="caution">
    <text evidence="2">The sequence shown here is derived from an EMBL/GenBank/DDBJ whole genome shotgun (WGS) entry which is preliminary data.</text>
</comment>
<evidence type="ECO:0000313" key="2">
    <source>
        <dbReference type="EMBL" id="RAK46832.1"/>
    </source>
</evidence>
<dbReference type="EMBL" id="PZJH01000001">
    <property type="protein sequence ID" value="RAK46832.1"/>
    <property type="molecule type" value="Genomic_DNA"/>
</dbReference>
<accession>A0A327ZX90</accession>
<dbReference type="AlphaFoldDB" id="A0A327ZX90"/>
<sequence length="94" mass="10937">MVDYIIRILIFASICGAQYILSSTKFKWLGLVVPLICTVYAISFYMNDNQWPLWVVLVLYVIGMVVLAGQYNSARKEYHRKKVLELDKMKSKDL</sequence>
<keyword evidence="1" id="KW-1133">Transmembrane helix</keyword>
<keyword evidence="1" id="KW-0472">Membrane</keyword>
<gene>
    <name evidence="2" type="ORF">BHU61_05060</name>
</gene>
<protein>
    <submittedName>
        <fullName evidence="2">Uncharacterized protein</fullName>
    </submittedName>
</protein>
<evidence type="ECO:0000256" key="1">
    <source>
        <dbReference type="SAM" id="Phobius"/>
    </source>
</evidence>
<organism evidence="2 3">
    <name type="scientific">Macrococcus epidermidis</name>
    <dbReference type="NCBI Taxonomy" id="1902580"/>
    <lineage>
        <taxon>Bacteria</taxon>
        <taxon>Bacillati</taxon>
        <taxon>Bacillota</taxon>
        <taxon>Bacilli</taxon>
        <taxon>Bacillales</taxon>
        <taxon>Staphylococcaceae</taxon>
        <taxon>Macrococcus</taxon>
    </lineage>
</organism>
<proteinExistence type="predicted"/>
<reference evidence="2 3" key="1">
    <citation type="journal article" date="2018" name="Front. Microbiol.">
        <title>Description and Comparative Genomics of Macrococcus caseolyticus subsp. hominis subsp. nov., Macrococcus goetzii sp. nov., Macrococcus epidermidis sp. nov., and Macrococcus bohemicus sp. nov., Novel Macrococci From Human Clinical Material With Virulence Potential and Suspected Uptake of Foreign DNA by Natural Transformation.</title>
        <authorList>
            <person name="Maslanova I."/>
            <person name="Wertheimer Z."/>
            <person name="Sedlacek I."/>
            <person name="Svec P."/>
            <person name="Indrakova A."/>
            <person name="Kovarovic V."/>
            <person name="Schumann P."/>
            <person name="Sproer C."/>
            <person name="Kralova S."/>
            <person name="Sedo O."/>
            <person name="Kristofova L."/>
            <person name="Vrbovska V."/>
            <person name="Fuzik T."/>
            <person name="Petras P."/>
            <person name="Zdrahal Z."/>
            <person name="Ruzickova V."/>
            <person name="Doskar J."/>
            <person name="Pantucek R."/>
        </authorList>
    </citation>
    <scope>NUCLEOTIDE SEQUENCE [LARGE SCALE GENOMIC DNA]</scope>
    <source>
        <strain evidence="2 3">01/688</strain>
    </source>
</reference>
<feature type="transmembrane region" description="Helical" evidence="1">
    <location>
        <begin position="28"/>
        <end position="45"/>
    </location>
</feature>
<dbReference type="RefSeq" id="WP_111715122.1">
    <property type="nucleotide sequence ID" value="NZ_JBHSSR010000001.1"/>
</dbReference>
<evidence type="ECO:0000313" key="3">
    <source>
        <dbReference type="Proteomes" id="UP000249808"/>
    </source>
</evidence>
<keyword evidence="1" id="KW-0812">Transmembrane</keyword>